<dbReference type="GO" id="GO:0004175">
    <property type="term" value="F:endopeptidase activity"/>
    <property type="evidence" value="ECO:0007669"/>
    <property type="project" value="TreeGrafter"/>
</dbReference>
<sequence>MRASKFSASLAVIALLAGCGGGGGGGGNTGNVPTPTPSSTTAQCSLSAQQDFVRNTLETNYLFPELLDLSVNKASYSDLQSYIDALVAPARAQQRDRFFSYATSIAEETAFQNSGASAGFGFRLRYDTDNRRLFVIETFEGTAALAGNVDRGTEIVGIGTTAANIVSVNSIFASGGAAAVSEALGPSTAGTTRVLRIIDQTGATRDVSLTKTDYALDPVSDRYGARIINDGGKQVGYINLRTFSVASAETDLNNAFAQFRAAGVTELIIDLRYNGGGLIRIAERFADLLGRNLSGQVFEQITFRPSRAADNSVYRFAPNGNSIAPTKIAFITSRSSASASELLINGIKPYVRDIALIGDNTFGKPVGQEAFDLAACDLRFRAVTLEVRNSENFGGYYAGLAPFVPTTCRAADTLNAQLGDPRETQISVALDFLAGRSCTPITTGTGTAAVRDSGLLLPSVGDRTATQHEVPGAY</sequence>
<evidence type="ECO:0000259" key="1">
    <source>
        <dbReference type="SMART" id="SM00245"/>
    </source>
</evidence>
<evidence type="ECO:0000313" key="2">
    <source>
        <dbReference type="EMBL" id="KLE34748.1"/>
    </source>
</evidence>
<dbReference type="AlphaFoldDB" id="A0A0G9MZP3"/>
<dbReference type="Gene3D" id="3.30.750.170">
    <property type="match status" value="1"/>
</dbReference>
<dbReference type="PANTHER" id="PTHR32060:SF22">
    <property type="entry name" value="CARBOXYL-TERMINAL-PROCESSING PEPTIDASE 3, CHLOROPLASTIC"/>
    <property type="match status" value="1"/>
</dbReference>
<evidence type="ECO:0000313" key="3">
    <source>
        <dbReference type="Proteomes" id="UP000053464"/>
    </source>
</evidence>
<dbReference type="Gene3D" id="3.90.226.10">
    <property type="entry name" value="2-enoyl-CoA Hydratase, Chain A, domain 1"/>
    <property type="match status" value="1"/>
</dbReference>
<dbReference type="InterPro" id="IPR029045">
    <property type="entry name" value="ClpP/crotonase-like_dom_sf"/>
</dbReference>
<dbReference type="STRING" id="1581420.AAW00_11410"/>
<name>A0A0G9MZP3_9SPHN</name>
<feature type="domain" description="Tail specific protease" evidence="1">
    <location>
        <begin position="202"/>
        <end position="407"/>
    </location>
</feature>
<reference evidence="2 3" key="1">
    <citation type="submission" date="2015-04" db="EMBL/GenBank/DDBJ databases">
        <title>The draft genome sequence of Erythrobacter luteus KA37.</title>
        <authorList>
            <person name="Zhuang L."/>
            <person name="Liu Y."/>
            <person name="Shao Z."/>
        </authorList>
    </citation>
    <scope>NUCLEOTIDE SEQUENCE [LARGE SCALE GENOMIC DNA]</scope>
    <source>
        <strain evidence="2 3">KA37</strain>
    </source>
</reference>
<dbReference type="SMART" id="SM00245">
    <property type="entry name" value="TSPc"/>
    <property type="match status" value="1"/>
</dbReference>
<protein>
    <submittedName>
        <fullName evidence="2">Peptidase S41</fullName>
    </submittedName>
</protein>
<dbReference type="Proteomes" id="UP000053464">
    <property type="component" value="Unassembled WGS sequence"/>
</dbReference>
<accession>A0A0G9MZP3</accession>
<gene>
    <name evidence="2" type="ORF">AAW00_11410</name>
</gene>
<dbReference type="PANTHER" id="PTHR32060">
    <property type="entry name" value="TAIL-SPECIFIC PROTEASE"/>
    <property type="match status" value="1"/>
</dbReference>
<dbReference type="InterPro" id="IPR005151">
    <property type="entry name" value="Tail-specific_protease"/>
</dbReference>
<dbReference type="SUPFAM" id="SSF52096">
    <property type="entry name" value="ClpP/crotonase"/>
    <property type="match status" value="1"/>
</dbReference>
<dbReference type="PROSITE" id="PS51257">
    <property type="entry name" value="PROKAR_LIPOPROTEIN"/>
    <property type="match status" value="1"/>
</dbReference>
<dbReference type="EMBL" id="LBHB01000002">
    <property type="protein sequence ID" value="KLE34748.1"/>
    <property type="molecule type" value="Genomic_DNA"/>
</dbReference>
<comment type="caution">
    <text evidence="2">The sequence shown here is derived from an EMBL/GenBank/DDBJ whole genome shotgun (WGS) entry which is preliminary data.</text>
</comment>
<dbReference type="RefSeq" id="WP_047004396.1">
    <property type="nucleotide sequence ID" value="NZ_LBHB01000002.1"/>
</dbReference>
<dbReference type="Gene3D" id="2.30.42.10">
    <property type="match status" value="1"/>
</dbReference>
<dbReference type="GO" id="GO:0008236">
    <property type="term" value="F:serine-type peptidase activity"/>
    <property type="evidence" value="ECO:0007669"/>
    <property type="project" value="InterPro"/>
</dbReference>
<dbReference type="GO" id="GO:0006508">
    <property type="term" value="P:proteolysis"/>
    <property type="evidence" value="ECO:0007669"/>
    <property type="project" value="InterPro"/>
</dbReference>
<dbReference type="PATRIC" id="fig|1581420.6.peg.2332"/>
<proteinExistence type="predicted"/>
<dbReference type="OrthoDB" id="7168509at2"/>
<organism evidence="2 3">
    <name type="scientific">Aurantiacibacter luteus</name>
    <dbReference type="NCBI Taxonomy" id="1581420"/>
    <lineage>
        <taxon>Bacteria</taxon>
        <taxon>Pseudomonadati</taxon>
        <taxon>Pseudomonadota</taxon>
        <taxon>Alphaproteobacteria</taxon>
        <taxon>Sphingomonadales</taxon>
        <taxon>Erythrobacteraceae</taxon>
        <taxon>Aurantiacibacter</taxon>
    </lineage>
</organism>
<dbReference type="CDD" id="cd07561">
    <property type="entry name" value="Peptidase_S41_CPP_like"/>
    <property type="match status" value="1"/>
</dbReference>
<dbReference type="Pfam" id="PF03572">
    <property type="entry name" value="Peptidase_S41"/>
    <property type="match status" value="1"/>
</dbReference>
<keyword evidence="3" id="KW-1185">Reference proteome</keyword>
<dbReference type="InterPro" id="IPR036034">
    <property type="entry name" value="PDZ_sf"/>
</dbReference>